<protein>
    <submittedName>
        <fullName evidence="2">Uncharacterized protein</fullName>
    </submittedName>
</protein>
<reference evidence="2 3" key="1">
    <citation type="submission" date="2018-11" db="EMBL/GenBank/DDBJ databases">
        <authorList>
            <consortium name="Pathogen Informatics"/>
        </authorList>
    </citation>
    <scope>NUCLEOTIDE SEQUENCE [LARGE SCALE GENOMIC DNA]</scope>
</reference>
<proteinExistence type="predicted"/>
<organism evidence="2 3">
    <name type="scientific">Gongylonema pulchrum</name>
    <dbReference type="NCBI Taxonomy" id="637853"/>
    <lineage>
        <taxon>Eukaryota</taxon>
        <taxon>Metazoa</taxon>
        <taxon>Ecdysozoa</taxon>
        <taxon>Nematoda</taxon>
        <taxon>Chromadorea</taxon>
        <taxon>Rhabditida</taxon>
        <taxon>Spirurina</taxon>
        <taxon>Spiruromorpha</taxon>
        <taxon>Spiruroidea</taxon>
        <taxon>Gongylonematidae</taxon>
        <taxon>Gongylonema</taxon>
    </lineage>
</organism>
<evidence type="ECO:0000313" key="2">
    <source>
        <dbReference type="EMBL" id="VDN31656.1"/>
    </source>
</evidence>
<dbReference type="Proteomes" id="UP000271098">
    <property type="component" value="Unassembled WGS sequence"/>
</dbReference>
<dbReference type="EMBL" id="UYRT01086697">
    <property type="protein sequence ID" value="VDN31656.1"/>
    <property type="molecule type" value="Genomic_DNA"/>
</dbReference>
<accession>A0A3P7QL30</accession>
<evidence type="ECO:0000256" key="1">
    <source>
        <dbReference type="SAM" id="MobiDB-lite"/>
    </source>
</evidence>
<gene>
    <name evidence="2" type="ORF">GPUH_LOCUS18398</name>
</gene>
<dbReference type="AlphaFoldDB" id="A0A3P7QL30"/>
<feature type="compositionally biased region" description="Basic residues" evidence="1">
    <location>
        <begin position="45"/>
        <end position="67"/>
    </location>
</feature>
<feature type="region of interest" description="Disordered" evidence="1">
    <location>
        <begin position="1"/>
        <end position="102"/>
    </location>
</feature>
<sequence>MHLCSMAETKSESRPSALPKLDQAKSMNVKVHTEGNSSARERRPYRGRGRGHWRGGGRGGRGSKRRMHGDGGPRNKRRRYGHSGTVDDFPFLLGGNSKDPLNLKSVKPEEEVQDVQPIDIIIPKNIHDPLNLRNVNKNRAKRL</sequence>
<dbReference type="OrthoDB" id="10017101at2759"/>
<keyword evidence="3" id="KW-1185">Reference proteome</keyword>
<evidence type="ECO:0000313" key="3">
    <source>
        <dbReference type="Proteomes" id="UP000271098"/>
    </source>
</evidence>
<name>A0A3P7QL30_9BILA</name>